<feature type="region of interest" description="Disordered" evidence="1">
    <location>
        <begin position="104"/>
        <end position="143"/>
    </location>
</feature>
<proteinExistence type="predicted"/>
<sequence length="240" mass="26672">MVCLFCCIPATSQQKKPKIDRYSIGNPTGFRHISHMGASGARTSSTSTLSGNLEERNFPVHLKLMDLPISREVYSMRESYGGSADCEYLENLWRTLGRPPFIPYDDDFPTAKRSSPTTTTTTTTTNNQASQLNFRHPRQPNKQDSASFVLPTFPQSDDAPTNMDRPCTVYHLRGSPTSDHMSSTCNRFSAFTGQLVPPAKCLKTHSGFMPLPPPPPPPPRTTQARPFDDFERCTPQVGIS</sequence>
<comment type="caution">
    <text evidence="3">The sequence shown here is derived from an EMBL/GenBank/DDBJ whole genome shotgun (WGS) entry which is preliminary data.</text>
</comment>
<dbReference type="Gene3D" id="3.90.810.10">
    <property type="entry name" value="CRIB domain"/>
    <property type="match status" value="1"/>
</dbReference>
<evidence type="ECO:0000259" key="2">
    <source>
        <dbReference type="PROSITE" id="PS50108"/>
    </source>
</evidence>
<evidence type="ECO:0000256" key="1">
    <source>
        <dbReference type="SAM" id="MobiDB-lite"/>
    </source>
</evidence>
<evidence type="ECO:0000313" key="4">
    <source>
        <dbReference type="Proteomes" id="UP000728185"/>
    </source>
</evidence>
<dbReference type="InterPro" id="IPR036936">
    <property type="entry name" value="CRIB_dom_sf"/>
</dbReference>
<protein>
    <recommendedName>
        <fullName evidence="2">CRIB domain-containing protein</fullName>
    </recommendedName>
</protein>
<dbReference type="PROSITE" id="PS50108">
    <property type="entry name" value="CRIB"/>
    <property type="match status" value="1"/>
</dbReference>
<reference evidence="3" key="1">
    <citation type="submission" date="2019-05" db="EMBL/GenBank/DDBJ databases">
        <title>Annotation for the trematode Fasciolopsis buski.</title>
        <authorList>
            <person name="Choi Y.-J."/>
        </authorList>
    </citation>
    <scope>NUCLEOTIDE SEQUENCE</scope>
    <source>
        <strain evidence="3">HT</strain>
        <tissue evidence="3">Whole worm</tissue>
    </source>
</reference>
<feature type="compositionally biased region" description="Pro residues" evidence="1">
    <location>
        <begin position="210"/>
        <end position="220"/>
    </location>
</feature>
<dbReference type="Proteomes" id="UP000728185">
    <property type="component" value="Unassembled WGS sequence"/>
</dbReference>
<accession>A0A8E0RVR8</accession>
<dbReference type="InterPro" id="IPR000095">
    <property type="entry name" value="CRIB_dom"/>
</dbReference>
<feature type="region of interest" description="Disordered" evidence="1">
    <location>
        <begin position="206"/>
        <end position="240"/>
    </location>
</feature>
<name>A0A8E0RVR8_9TREM</name>
<organism evidence="3 4">
    <name type="scientific">Fasciolopsis buskii</name>
    <dbReference type="NCBI Taxonomy" id="27845"/>
    <lineage>
        <taxon>Eukaryota</taxon>
        <taxon>Metazoa</taxon>
        <taxon>Spiralia</taxon>
        <taxon>Lophotrochozoa</taxon>
        <taxon>Platyhelminthes</taxon>
        <taxon>Trematoda</taxon>
        <taxon>Digenea</taxon>
        <taxon>Plagiorchiida</taxon>
        <taxon>Echinostomata</taxon>
        <taxon>Echinostomatoidea</taxon>
        <taxon>Fasciolidae</taxon>
        <taxon>Fasciolopsis</taxon>
    </lineage>
</organism>
<gene>
    <name evidence="3" type="ORF">FBUS_03759</name>
</gene>
<dbReference type="OrthoDB" id="5559822at2759"/>
<evidence type="ECO:0000313" key="3">
    <source>
        <dbReference type="EMBL" id="KAA0194160.1"/>
    </source>
</evidence>
<feature type="domain" description="CRIB" evidence="2">
    <location>
        <begin position="24"/>
        <end position="37"/>
    </location>
</feature>
<keyword evidence="4" id="KW-1185">Reference proteome</keyword>
<dbReference type="AlphaFoldDB" id="A0A8E0RVR8"/>
<dbReference type="EMBL" id="LUCM01004569">
    <property type="protein sequence ID" value="KAA0194160.1"/>
    <property type="molecule type" value="Genomic_DNA"/>
</dbReference>